<evidence type="ECO:0000256" key="9">
    <source>
        <dbReference type="ARBA" id="ARBA00023077"/>
    </source>
</evidence>
<evidence type="ECO:0000256" key="12">
    <source>
        <dbReference type="PROSITE-ProRule" id="PRU01360"/>
    </source>
</evidence>
<name>A0A975FZE5_9CAUL</name>
<dbReference type="InterPro" id="IPR039426">
    <property type="entry name" value="TonB-dep_rcpt-like"/>
</dbReference>
<dbReference type="Gene3D" id="2.170.130.10">
    <property type="entry name" value="TonB-dependent receptor, plug domain"/>
    <property type="match status" value="1"/>
</dbReference>
<dbReference type="InterPro" id="IPR036942">
    <property type="entry name" value="Beta-barrel_TonB_sf"/>
</dbReference>
<dbReference type="Gene3D" id="2.40.170.20">
    <property type="entry name" value="TonB-dependent receptor, beta-barrel domain"/>
    <property type="match status" value="1"/>
</dbReference>
<dbReference type="Proteomes" id="UP000676409">
    <property type="component" value="Chromosome"/>
</dbReference>
<dbReference type="Pfam" id="PF07715">
    <property type="entry name" value="Plug"/>
    <property type="match status" value="1"/>
</dbReference>
<dbReference type="AlphaFoldDB" id="A0A975FZE5"/>
<evidence type="ECO:0000256" key="13">
    <source>
        <dbReference type="RuleBase" id="RU003357"/>
    </source>
</evidence>
<dbReference type="RefSeq" id="WP_211938354.1">
    <property type="nucleotide sequence ID" value="NZ_CP073078.1"/>
</dbReference>
<keyword evidence="3 12" id="KW-1134">Transmembrane beta strand</keyword>
<evidence type="ECO:0000256" key="10">
    <source>
        <dbReference type="ARBA" id="ARBA00023136"/>
    </source>
</evidence>
<dbReference type="GO" id="GO:0009279">
    <property type="term" value="C:cell outer membrane"/>
    <property type="evidence" value="ECO:0007669"/>
    <property type="project" value="UniProtKB-SubCell"/>
</dbReference>
<feature type="chain" id="PRO_5037179685" evidence="14">
    <location>
        <begin position="20"/>
        <end position="771"/>
    </location>
</feature>
<dbReference type="SUPFAM" id="SSF56935">
    <property type="entry name" value="Porins"/>
    <property type="match status" value="1"/>
</dbReference>
<protein>
    <submittedName>
        <fullName evidence="17">TonB-dependent receptor</fullName>
    </submittedName>
</protein>
<gene>
    <name evidence="17" type="ORF">KCG34_25290</name>
</gene>
<dbReference type="PROSITE" id="PS52016">
    <property type="entry name" value="TONB_DEPENDENT_REC_3"/>
    <property type="match status" value="1"/>
</dbReference>
<keyword evidence="5 12" id="KW-0812">Transmembrane</keyword>
<dbReference type="PANTHER" id="PTHR32552:SF89">
    <property type="entry name" value="CATECHOLATE SIDEROPHORE RECEPTOR FIU"/>
    <property type="match status" value="1"/>
</dbReference>
<evidence type="ECO:0000256" key="2">
    <source>
        <dbReference type="ARBA" id="ARBA00022448"/>
    </source>
</evidence>
<keyword evidence="7" id="KW-0408">Iron</keyword>
<comment type="subcellular location">
    <subcellularLocation>
        <location evidence="1 12">Cell outer membrane</location>
        <topology evidence="1 12">Multi-pass membrane protein</topology>
    </subcellularLocation>
</comment>
<dbReference type="InterPro" id="IPR037066">
    <property type="entry name" value="Plug_dom_sf"/>
</dbReference>
<evidence type="ECO:0000256" key="8">
    <source>
        <dbReference type="ARBA" id="ARBA00023065"/>
    </source>
</evidence>
<dbReference type="InterPro" id="IPR000531">
    <property type="entry name" value="Beta-barrel_TonB"/>
</dbReference>
<evidence type="ECO:0000259" key="16">
    <source>
        <dbReference type="Pfam" id="PF07715"/>
    </source>
</evidence>
<reference evidence="17" key="1">
    <citation type="submission" date="2021-04" db="EMBL/GenBank/DDBJ databases">
        <title>The complete genome sequence of Caulobacter sp. S6.</title>
        <authorList>
            <person name="Tang Y."/>
            <person name="Ouyang W."/>
            <person name="Liu Q."/>
            <person name="Huang B."/>
            <person name="Guo Z."/>
            <person name="Lei P."/>
        </authorList>
    </citation>
    <scope>NUCLEOTIDE SEQUENCE</scope>
    <source>
        <strain evidence="17">S6</strain>
    </source>
</reference>
<dbReference type="Pfam" id="PF00593">
    <property type="entry name" value="TonB_dep_Rec_b-barrel"/>
    <property type="match status" value="1"/>
</dbReference>
<sequence>MGASLVVLGAPTLAAAQTAAPAAAAAAAATNEVVVYGRGQVRQIETLTPKQIEQAVPGTSAIKVLATLPGVNYQSSDSFGAYEWATRISVRGFNQNQLGFTLDGVPLGDMSYGNDNGLHISRAISSENIGKTELAQGAGALGTASSSNLGGTIEFTSRDPSHEFGALGALTYGTWDTQHEFVRVDTGDVMGGGRGYFSFGNQRANKWKGDGRQQQQQFNSKWVQPVGPVTFTAFFNYSDRKENDYQDLSLGLIKNFGYKLDNISNNWPAAVALANGYEALVHGADPSTVTFPLGLTLANTGPATDPWDAVYFNGSGLRKDALGGIKADWEITDNLSAHIQGYGHHNTGQGTWDTPYTPSPGYTYGDPNSTGAPISIRTTEYDIARGGVIGAINYKIAGHDIEAGFWYEDNHFNEARRFYALDANGDNRNNLNFQQSPFFTQWYGKFDTTTTEFHLQDTWRVTDQLKLYAGFKSLDADSKADQTVGTRLPSGEIKASDGFLPQAGVNFRIDGSNEVFADYAKNMRAFQASNTQGPFSTTKVGFALISGTLKPETSQTGEIGYRYHNSTLEGVITAYYVKFDHRLLTIPQGSIILGAASALANVGSVTSKGVEIAGDWKFMHNWSLNVSYAYDDSTYDNDVISTASGTPVVVMHTSGKTVIDAPKNIANLSVNYDDGSLFGSVDFRYMSKRYFTYENDQSVGSQSPVDLTLGYRFHASDGWLKGVDVQVNVTNLFDEKYVATVGTNGFTARGDYQTLQAAAPTEAFVTLRKQF</sequence>
<evidence type="ECO:0000259" key="15">
    <source>
        <dbReference type="Pfam" id="PF00593"/>
    </source>
</evidence>
<evidence type="ECO:0000256" key="4">
    <source>
        <dbReference type="ARBA" id="ARBA00022496"/>
    </source>
</evidence>
<evidence type="ECO:0000256" key="5">
    <source>
        <dbReference type="ARBA" id="ARBA00022692"/>
    </source>
</evidence>
<keyword evidence="9 13" id="KW-0798">TonB box</keyword>
<keyword evidence="4" id="KW-0410">Iron transport</keyword>
<keyword evidence="17" id="KW-0675">Receptor</keyword>
<keyword evidence="2 12" id="KW-0813">Transport</keyword>
<keyword evidence="11 12" id="KW-0998">Cell outer membrane</keyword>
<evidence type="ECO:0000256" key="3">
    <source>
        <dbReference type="ARBA" id="ARBA00022452"/>
    </source>
</evidence>
<feature type="domain" description="TonB-dependent receptor plug" evidence="16">
    <location>
        <begin position="43"/>
        <end position="151"/>
    </location>
</feature>
<evidence type="ECO:0000313" key="18">
    <source>
        <dbReference type="Proteomes" id="UP000676409"/>
    </source>
</evidence>
<keyword evidence="8" id="KW-0406">Ion transport</keyword>
<evidence type="ECO:0000256" key="7">
    <source>
        <dbReference type="ARBA" id="ARBA00023004"/>
    </source>
</evidence>
<proteinExistence type="inferred from homology"/>
<feature type="signal peptide" evidence="14">
    <location>
        <begin position="1"/>
        <end position="19"/>
    </location>
</feature>
<feature type="domain" description="TonB-dependent receptor-like beta-barrel" evidence="15">
    <location>
        <begin position="286"/>
        <end position="732"/>
    </location>
</feature>
<evidence type="ECO:0000256" key="14">
    <source>
        <dbReference type="SAM" id="SignalP"/>
    </source>
</evidence>
<dbReference type="EMBL" id="CP073078">
    <property type="protein sequence ID" value="QUD88303.1"/>
    <property type="molecule type" value="Genomic_DNA"/>
</dbReference>
<dbReference type="GO" id="GO:0015344">
    <property type="term" value="F:siderophore uptake transmembrane transporter activity"/>
    <property type="evidence" value="ECO:0007669"/>
    <property type="project" value="TreeGrafter"/>
</dbReference>
<dbReference type="InterPro" id="IPR012910">
    <property type="entry name" value="Plug_dom"/>
</dbReference>
<keyword evidence="18" id="KW-1185">Reference proteome</keyword>
<evidence type="ECO:0000256" key="6">
    <source>
        <dbReference type="ARBA" id="ARBA00022729"/>
    </source>
</evidence>
<evidence type="ECO:0000313" key="17">
    <source>
        <dbReference type="EMBL" id="QUD88303.1"/>
    </source>
</evidence>
<organism evidence="17 18">
    <name type="scientific">Phenylobacterium montanum</name>
    <dbReference type="NCBI Taxonomy" id="2823693"/>
    <lineage>
        <taxon>Bacteria</taxon>
        <taxon>Pseudomonadati</taxon>
        <taxon>Pseudomonadota</taxon>
        <taxon>Alphaproteobacteria</taxon>
        <taxon>Caulobacterales</taxon>
        <taxon>Caulobacteraceae</taxon>
        <taxon>Phenylobacterium</taxon>
    </lineage>
</organism>
<dbReference type="PANTHER" id="PTHR32552">
    <property type="entry name" value="FERRICHROME IRON RECEPTOR-RELATED"/>
    <property type="match status" value="1"/>
</dbReference>
<dbReference type="KEGG" id="caul:KCG34_25290"/>
<comment type="similarity">
    <text evidence="12 13">Belongs to the TonB-dependent receptor family.</text>
</comment>
<evidence type="ECO:0000256" key="1">
    <source>
        <dbReference type="ARBA" id="ARBA00004571"/>
    </source>
</evidence>
<evidence type="ECO:0000256" key="11">
    <source>
        <dbReference type="ARBA" id="ARBA00023237"/>
    </source>
</evidence>
<accession>A0A975FZE5</accession>
<keyword evidence="6 14" id="KW-0732">Signal</keyword>
<keyword evidence="10 12" id="KW-0472">Membrane</keyword>